<keyword evidence="7" id="KW-0539">Nucleus</keyword>
<evidence type="ECO:0000313" key="11">
    <source>
        <dbReference type="Proteomes" id="UP001295740"/>
    </source>
</evidence>
<dbReference type="GO" id="GO:0000981">
    <property type="term" value="F:DNA-binding transcription factor activity, RNA polymerase II-specific"/>
    <property type="evidence" value="ECO:0007669"/>
    <property type="project" value="InterPro"/>
</dbReference>
<feature type="domain" description="Zn(2)-C6 fungal-type" evidence="9">
    <location>
        <begin position="91"/>
        <end position="120"/>
    </location>
</feature>
<dbReference type="GO" id="GO:0006351">
    <property type="term" value="P:DNA-templated transcription"/>
    <property type="evidence" value="ECO:0007669"/>
    <property type="project" value="InterPro"/>
</dbReference>
<proteinExistence type="predicted"/>
<gene>
    <name evidence="10" type="ORF">KHLLAP_LOCUS6247</name>
</gene>
<keyword evidence="5" id="KW-0238">DNA-binding</keyword>
<dbReference type="AlphaFoldDB" id="A0AAI8VIX0"/>
<dbReference type="PANTHER" id="PTHR47424:SF5">
    <property type="entry name" value="ZN(II)2CYS6 TRANSCRIPTION FACTOR (EUROFUNG)"/>
    <property type="match status" value="1"/>
</dbReference>
<keyword evidence="6" id="KW-0804">Transcription</keyword>
<dbReference type="PANTHER" id="PTHR47424">
    <property type="entry name" value="REGULATORY PROTEIN GAL4"/>
    <property type="match status" value="1"/>
</dbReference>
<dbReference type="PROSITE" id="PS00463">
    <property type="entry name" value="ZN2_CY6_FUNGAL_1"/>
    <property type="match status" value="1"/>
</dbReference>
<evidence type="ECO:0000256" key="4">
    <source>
        <dbReference type="ARBA" id="ARBA00023015"/>
    </source>
</evidence>
<keyword evidence="2" id="KW-0479">Metal-binding</keyword>
<dbReference type="GO" id="GO:0000435">
    <property type="term" value="P:positive regulation of transcription from RNA polymerase II promoter by galactose"/>
    <property type="evidence" value="ECO:0007669"/>
    <property type="project" value="TreeGrafter"/>
</dbReference>
<dbReference type="PROSITE" id="PS50048">
    <property type="entry name" value="ZN2_CY6_FUNGAL_2"/>
    <property type="match status" value="1"/>
</dbReference>
<dbReference type="SMART" id="SM00066">
    <property type="entry name" value="GAL4"/>
    <property type="match status" value="1"/>
</dbReference>
<dbReference type="InterPro" id="IPR001138">
    <property type="entry name" value="Zn2Cys6_DnaBD"/>
</dbReference>
<dbReference type="SUPFAM" id="SSF57701">
    <property type="entry name" value="Zn2/Cys6 DNA-binding domain"/>
    <property type="match status" value="1"/>
</dbReference>
<protein>
    <submittedName>
        <fullName evidence="10">Uu.00g131730.m01.CDS01</fullName>
    </submittedName>
</protein>
<evidence type="ECO:0000256" key="8">
    <source>
        <dbReference type="SAM" id="MobiDB-lite"/>
    </source>
</evidence>
<comment type="caution">
    <text evidence="10">The sequence shown here is derived from an EMBL/GenBank/DDBJ whole genome shotgun (WGS) entry which is preliminary data.</text>
</comment>
<dbReference type="GO" id="GO:0000978">
    <property type="term" value="F:RNA polymerase II cis-regulatory region sequence-specific DNA binding"/>
    <property type="evidence" value="ECO:0007669"/>
    <property type="project" value="TreeGrafter"/>
</dbReference>
<evidence type="ECO:0000256" key="3">
    <source>
        <dbReference type="ARBA" id="ARBA00022833"/>
    </source>
</evidence>
<name>A0AAI8VIX0_9PEZI</name>
<dbReference type="CDD" id="cd12148">
    <property type="entry name" value="fungal_TF_MHR"/>
    <property type="match status" value="1"/>
</dbReference>
<dbReference type="CDD" id="cd00067">
    <property type="entry name" value="GAL4"/>
    <property type="match status" value="1"/>
</dbReference>
<evidence type="ECO:0000256" key="1">
    <source>
        <dbReference type="ARBA" id="ARBA00004123"/>
    </source>
</evidence>
<reference evidence="10" key="1">
    <citation type="submission" date="2023-10" db="EMBL/GenBank/DDBJ databases">
        <authorList>
            <person name="Hackl T."/>
        </authorList>
    </citation>
    <scope>NUCLEOTIDE SEQUENCE</scope>
</reference>
<organism evidence="10 11">
    <name type="scientific">Anthostomella pinea</name>
    <dbReference type="NCBI Taxonomy" id="933095"/>
    <lineage>
        <taxon>Eukaryota</taxon>
        <taxon>Fungi</taxon>
        <taxon>Dikarya</taxon>
        <taxon>Ascomycota</taxon>
        <taxon>Pezizomycotina</taxon>
        <taxon>Sordariomycetes</taxon>
        <taxon>Xylariomycetidae</taxon>
        <taxon>Xylariales</taxon>
        <taxon>Xylariaceae</taxon>
        <taxon>Anthostomella</taxon>
    </lineage>
</organism>
<dbReference type="Pfam" id="PF00172">
    <property type="entry name" value="Zn_clus"/>
    <property type="match status" value="1"/>
</dbReference>
<evidence type="ECO:0000313" key="10">
    <source>
        <dbReference type="EMBL" id="CAJ2505779.1"/>
    </source>
</evidence>
<evidence type="ECO:0000259" key="9">
    <source>
        <dbReference type="PROSITE" id="PS50048"/>
    </source>
</evidence>
<dbReference type="SMART" id="SM00906">
    <property type="entry name" value="Fungal_trans"/>
    <property type="match status" value="1"/>
</dbReference>
<feature type="region of interest" description="Disordered" evidence="8">
    <location>
        <begin position="174"/>
        <end position="211"/>
    </location>
</feature>
<keyword evidence="4" id="KW-0805">Transcription regulation</keyword>
<keyword evidence="3" id="KW-0862">Zinc</keyword>
<evidence type="ECO:0000256" key="7">
    <source>
        <dbReference type="ARBA" id="ARBA00023242"/>
    </source>
</evidence>
<evidence type="ECO:0000256" key="6">
    <source>
        <dbReference type="ARBA" id="ARBA00023163"/>
    </source>
</evidence>
<feature type="compositionally biased region" description="Low complexity" evidence="8">
    <location>
        <begin position="176"/>
        <end position="189"/>
    </location>
</feature>
<feature type="region of interest" description="Disordered" evidence="8">
    <location>
        <begin position="710"/>
        <end position="734"/>
    </location>
</feature>
<evidence type="ECO:0000256" key="5">
    <source>
        <dbReference type="ARBA" id="ARBA00023125"/>
    </source>
</evidence>
<feature type="region of interest" description="Disordered" evidence="8">
    <location>
        <begin position="28"/>
        <end position="82"/>
    </location>
</feature>
<keyword evidence="11" id="KW-1185">Reference proteome</keyword>
<feature type="region of interest" description="Disordered" evidence="8">
    <location>
        <begin position="757"/>
        <end position="781"/>
    </location>
</feature>
<evidence type="ECO:0000256" key="2">
    <source>
        <dbReference type="ARBA" id="ARBA00022723"/>
    </source>
</evidence>
<dbReference type="Proteomes" id="UP001295740">
    <property type="component" value="Unassembled WGS sequence"/>
</dbReference>
<accession>A0AAI8VIX0</accession>
<dbReference type="FunFam" id="4.10.240.10:FF:000018">
    <property type="entry name" value="Casein kinase II subunit beta"/>
    <property type="match status" value="1"/>
</dbReference>
<dbReference type="InterPro" id="IPR007219">
    <property type="entry name" value="XnlR_reg_dom"/>
</dbReference>
<comment type="subcellular location">
    <subcellularLocation>
        <location evidence="1">Nucleus</location>
    </subcellularLocation>
</comment>
<dbReference type="EMBL" id="CAUWAG010000007">
    <property type="protein sequence ID" value="CAJ2505779.1"/>
    <property type="molecule type" value="Genomic_DNA"/>
</dbReference>
<sequence length="796" mass="88631">MEFFENQVGEVRYLTTLAATPVPVPVSPAESVAHHHSTAAAAAVAERATAPAGAGAKRKSSADDSSSARGNGNGTGTAQQRSKRNRYISIACNECKRRKIKCNGETPCQRCGNLDLQCLYTPNCCSTSVKDSDEFKQMVAQVNQLQEQVETLFSSMSAIRSEALRLAPIQDRTVNMPSAASTPSSSSMTIPTFQRADQPPPRQPGFRGPTSTRFSLDVAKNTLHKMGYSGPGDGIEADGNGNVRETPELSPRNTPHIAISPHKPPPDPLWDFDKDDLIRLCRIYEDEVGIMYPIIRIESVVRHARTLATWMEAAKKNGLAPPFSQDGGISDLNTLLLKVVLCSALLVEEHGSSEKAQRIFDDIRPTTDRMLMSDPANVKNLPILALVAGYYFLSNDEILSWRTMGQVARHCFELGLHRRDAIEKIADEEERRNAIHTFWSAYVLDRRWAFGSGLPYVVPDEEIDPQLPYPEAFPFLIAMINYSKLSARVWRLVRNFDPDAVTELQARDLEDLDQRIKQWYTELPDEARLELPDWEAVPRYLTPQVNSSQNEYDVQRLQIWTYLRLNQIRTWLYTPILHTHSSIMENMRHADSAVKLAKNTIRYLTHLNNATNIYRKLQVFYHQFLSSAITVLFLASCHAPVNFSSSCRDEFYMALELVKDMSSKSWVSKRLWTTIKSLREVAPRLGLAEDPHSTAALTMAGLATGQMRPSPQLDPGYGVPPPVPGSSPGLDGAQAGLQMSSEMSRIFEGYLGKTTQVNDNLAHPDPGSVPPTSVSDGPVLPLGTSGSVYQHFRNMF</sequence>
<dbReference type="GO" id="GO:0005634">
    <property type="term" value="C:nucleus"/>
    <property type="evidence" value="ECO:0007669"/>
    <property type="project" value="UniProtKB-SubCell"/>
</dbReference>
<dbReference type="Gene3D" id="4.10.240.10">
    <property type="entry name" value="Zn(2)-C6 fungal-type DNA-binding domain"/>
    <property type="match status" value="1"/>
</dbReference>
<dbReference type="Pfam" id="PF04082">
    <property type="entry name" value="Fungal_trans"/>
    <property type="match status" value="1"/>
</dbReference>
<dbReference type="GO" id="GO:0008270">
    <property type="term" value="F:zinc ion binding"/>
    <property type="evidence" value="ECO:0007669"/>
    <property type="project" value="InterPro"/>
</dbReference>
<dbReference type="InterPro" id="IPR051127">
    <property type="entry name" value="Fungal_SecMet_Regulators"/>
</dbReference>
<feature type="compositionally biased region" description="Low complexity" evidence="8">
    <location>
        <begin position="38"/>
        <end position="55"/>
    </location>
</feature>
<dbReference type="InterPro" id="IPR036864">
    <property type="entry name" value="Zn2-C6_fun-type_DNA-bd_sf"/>
</dbReference>